<reference evidence="9" key="1">
    <citation type="submission" date="2019-09" db="EMBL/GenBank/DDBJ databases">
        <authorList>
            <person name="Cremers G."/>
        </authorList>
    </citation>
    <scope>NUCLEOTIDE SEQUENCE [LARGE SCALE GENOMIC DNA]</scope>
    <source>
        <strain evidence="9">3B</strain>
    </source>
</reference>
<dbReference type="SUPFAM" id="SSF50715">
    <property type="entry name" value="Ribosomal protein L25-like"/>
    <property type="match status" value="1"/>
</dbReference>
<dbReference type="EMBL" id="CABFUZ020000018">
    <property type="protein sequence ID" value="VVM04566.1"/>
    <property type="molecule type" value="Genomic_DNA"/>
</dbReference>
<comment type="function">
    <text evidence="5">This is one of the proteins that binds to the 5S RNA in the ribosome where it forms part of the central protuberance.</text>
</comment>
<dbReference type="Pfam" id="PF01386">
    <property type="entry name" value="Ribosomal_L25p"/>
    <property type="match status" value="1"/>
</dbReference>
<dbReference type="GO" id="GO:0022625">
    <property type="term" value="C:cytosolic large ribosomal subunit"/>
    <property type="evidence" value="ECO:0007669"/>
    <property type="project" value="TreeGrafter"/>
</dbReference>
<dbReference type="OrthoDB" id="9790002at2"/>
<dbReference type="HAMAP" id="MF_01334">
    <property type="entry name" value="Ribosomal_bL25_CTC"/>
    <property type="match status" value="1"/>
</dbReference>
<dbReference type="PANTHER" id="PTHR33284">
    <property type="entry name" value="RIBOSOMAL PROTEIN L25/GLN-TRNA SYNTHETASE, ANTI-CODON-BINDING DOMAIN-CONTAINING PROTEIN"/>
    <property type="match status" value="1"/>
</dbReference>
<dbReference type="GO" id="GO:0003735">
    <property type="term" value="F:structural constituent of ribosome"/>
    <property type="evidence" value="ECO:0007669"/>
    <property type="project" value="InterPro"/>
</dbReference>
<dbReference type="RefSeq" id="WP_142524278.1">
    <property type="nucleotide sequence ID" value="NZ_CABFUZ020000018.1"/>
</dbReference>
<evidence type="ECO:0000256" key="4">
    <source>
        <dbReference type="ARBA" id="ARBA00023274"/>
    </source>
</evidence>
<dbReference type="InterPro" id="IPR001021">
    <property type="entry name" value="Ribosomal_bL25_long"/>
</dbReference>
<evidence type="ECO:0000313" key="10">
    <source>
        <dbReference type="Proteomes" id="UP000381693"/>
    </source>
</evidence>
<feature type="domain" description="Large ribosomal subunit protein bL25 beta" evidence="8">
    <location>
        <begin position="105"/>
        <end position="189"/>
    </location>
</feature>
<accession>A0A5E6M8A0</accession>
<dbReference type="Gene3D" id="2.170.120.20">
    <property type="entry name" value="Ribosomal protein L25, beta domain"/>
    <property type="match status" value="1"/>
</dbReference>
<gene>
    <name evidence="5 9" type="primary">ctc</name>
    <name evidence="5" type="synonym">rplY</name>
    <name evidence="9" type="ORF">MAMC_00123</name>
</gene>
<dbReference type="CDD" id="cd00495">
    <property type="entry name" value="Ribosomal_L25_TL5_CTC"/>
    <property type="match status" value="1"/>
</dbReference>
<dbReference type="Gene3D" id="2.40.240.10">
    <property type="entry name" value="Ribosomal Protein L25, Chain P"/>
    <property type="match status" value="1"/>
</dbReference>
<keyword evidence="2 5" id="KW-0694">RNA-binding</keyword>
<dbReference type="NCBIfam" id="TIGR00731">
    <property type="entry name" value="bL25_bact_ctc"/>
    <property type="match status" value="1"/>
</dbReference>
<keyword evidence="1 5" id="KW-0699">rRNA-binding</keyword>
<dbReference type="AlphaFoldDB" id="A0A5E6M8A0"/>
<evidence type="ECO:0000256" key="5">
    <source>
        <dbReference type="HAMAP-Rule" id="MF_01334"/>
    </source>
</evidence>
<dbReference type="InterPro" id="IPR020057">
    <property type="entry name" value="Ribosomal_bL25_b-dom"/>
</dbReference>
<dbReference type="GO" id="GO:0006412">
    <property type="term" value="P:translation"/>
    <property type="evidence" value="ECO:0007669"/>
    <property type="project" value="UniProtKB-UniRule"/>
</dbReference>
<dbReference type="PANTHER" id="PTHR33284:SF1">
    <property type="entry name" value="RIBOSOMAL PROTEIN L25_GLN-TRNA SYNTHETASE, ANTI-CODON-BINDING DOMAIN-CONTAINING PROTEIN"/>
    <property type="match status" value="1"/>
</dbReference>
<name>A0A5E6M8A0_9BACT</name>
<evidence type="ECO:0000256" key="6">
    <source>
        <dbReference type="SAM" id="MobiDB-lite"/>
    </source>
</evidence>
<evidence type="ECO:0000313" key="9">
    <source>
        <dbReference type="EMBL" id="VVM04566.1"/>
    </source>
</evidence>
<protein>
    <recommendedName>
        <fullName evidence="5">Large ribosomal subunit protein bL25</fullName>
    </recommendedName>
    <alternativeName>
        <fullName evidence="5">General stress protein CTC</fullName>
    </alternativeName>
</protein>
<evidence type="ECO:0000256" key="1">
    <source>
        <dbReference type="ARBA" id="ARBA00022730"/>
    </source>
</evidence>
<sequence>MARTVSLKAQRRSAVGRHRVRRLRAEGKIPAVLYGRKGHVALEINATELVAAFHGRGTEKVLIDLQVEDGGSSQQKLAFLQAIQEHPLTDRILHVDLHELSADEKIHTEVEVHPLGDPVGVRTGGGLLQAPIRHLRISCLPHDLPESIPVSVEALDVGQSIHVGDVPPPAGVEFLNPKDQVLFTVTAPQVEEAAAAEEAKEPELVRERKEAEEAKEEAKE</sequence>
<dbReference type="InterPro" id="IPR020056">
    <property type="entry name" value="Rbsml_bL25/Gln-tRNA_synth_N"/>
</dbReference>
<dbReference type="InterPro" id="IPR029751">
    <property type="entry name" value="Ribosomal_L25_dom"/>
</dbReference>
<evidence type="ECO:0000259" key="7">
    <source>
        <dbReference type="Pfam" id="PF01386"/>
    </source>
</evidence>
<feature type="domain" description="Large ribosomal subunit protein bL25 L25" evidence="7">
    <location>
        <begin position="7"/>
        <end position="97"/>
    </location>
</feature>
<feature type="compositionally biased region" description="Basic and acidic residues" evidence="6">
    <location>
        <begin position="197"/>
        <end position="220"/>
    </location>
</feature>
<comment type="subunit">
    <text evidence="5">Part of the 50S ribosomal subunit; part of the 5S rRNA/L5/L18/L25 subcomplex. Contacts the 5S rRNA. Binds to the 5S rRNA independently of L5 and L18.</text>
</comment>
<keyword evidence="4 5" id="KW-0687">Ribonucleoprotein</keyword>
<keyword evidence="10" id="KW-1185">Reference proteome</keyword>
<dbReference type="InterPro" id="IPR020930">
    <property type="entry name" value="Ribosomal_uL5_bac-type"/>
</dbReference>
<dbReference type="GO" id="GO:0008097">
    <property type="term" value="F:5S rRNA binding"/>
    <property type="evidence" value="ECO:0007669"/>
    <property type="project" value="InterPro"/>
</dbReference>
<organism evidence="9 10">
    <name type="scientific">Methylacidimicrobium cyclopophantes</name>
    <dbReference type="NCBI Taxonomy" id="1041766"/>
    <lineage>
        <taxon>Bacteria</taxon>
        <taxon>Pseudomonadati</taxon>
        <taxon>Verrucomicrobiota</taxon>
        <taxon>Methylacidimicrobium</taxon>
    </lineage>
</organism>
<evidence type="ECO:0000259" key="8">
    <source>
        <dbReference type="Pfam" id="PF14693"/>
    </source>
</evidence>
<feature type="region of interest" description="Disordered" evidence="6">
    <location>
        <begin position="193"/>
        <end position="220"/>
    </location>
</feature>
<dbReference type="Proteomes" id="UP000381693">
    <property type="component" value="Unassembled WGS sequence"/>
</dbReference>
<comment type="caution">
    <text evidence="9">The sequence shown here is derived from an EMBL/GenBank/DDBJ whole genome shotgun (WGS) entry which is preliminary data.</text>
</comment>
<dbReference type="InterPro" id="IPR011035">
    <property type="entry name" value="Ribosomal_bL25/Gln-tRNA_synth"/>
</dbReference>
<comment type="similarity">
    <text evidence="5">Belongs to the bacterial ribosomal protein bL25 family. CTC subfamily.</text>
</comment>
<proteinExistence type="inferred from homology"/>
<dbReference type="Pfam" id="PF14693">
    <property type="entry name" value="Ribosomal_TL5_C"/>
    <property type="match status" value="1"/>
</dbReference>
<evidence type="ECO:0000256" key="3">
    <source>
        <dbReference type="ARBA" id="ARBA00022980"/>
    </source>
</evidence>
<keyword evidence="3 5" id="KW-0689">Ribosomal protein</keyword>
<evidence type="ECO:0000256" key="2">
    <source>
        <dbReference type="ARBA" id="ARBA00022884"/>
    </source>
</evidence>
<dbReference type="InterPro" id="IPR037121">
    <property type="entry name" value="Ribosomal_bL25_C"/>
</dbReference>